<evidence type="ECO:0000313" key="7">
    <source>
        <dbReference type="EMBL" id="AFM28128.1"/>
    </source>
</evidence>
<evidence type="ECO:0000313" key="8">
    <source>
        <dbReference type="Proteomes" id="UP000006055"/>
    </source>
</evidence>
<keyword evidence="2" id="KW-1003">Cell membrane</keyword>
<organism evidence="7 8">
    <name type="scientific">Desulfomonile tiedjei (strain ATCC 49306 / DSM 6799 / DCB-1)</name>
    <dbReference type="NCBI Taxonomy" id="706587"/>
    <lineage>
        <taxon>Bacteria</taxon>
        <taxon>Pseudomonadati</taxon>
        <taxon>Thermodesulfobacteriota</taxon>
        <taxon>Desulfomonilia</taxon>
        <taxon>Desulfomonilales</taxon>
        <taxon>Desulfomonilaceae</taxon>
        <taxon>Desulfomonile</taxon>
    </lineage>
</organism>
<feature type="transmembrane region" description="Helical" evidence="6">
    <location>
        <begin position="232"/>
        <end position="257"/>
    </location>
</feature>
<name>I4CEY7_DESTA</name>
<dbReference type="EMBL" id="CP003360">
    <property type="protein sequence ID" value="AFM28128.1"/>
    <property type="molecule type" value="Genomic_DNA"/>
</dbReference>
<protein>
    <submittedName>
        <fullName evidence="7">Amino acid/amide ABC transporter membrane protein 2, HAAT family</fullName>
    </submittedName>
</protein>
<dbReference type="OrthoDB" id="5448271at2"/>
<dbReference type="eggNOG" id="COG4177">
    <property type="taxonomic scope" value="Bacteria"/>
</dbReference>
<dbReference type="Proteomes" id="UP000006055">
    <property type="component" value="Chromosome"/>
</dbReference>
<feature type="transmembrane region" description="Helical" evidence="6">
    <location>
        <begin position="195"/>
        <end position="216"/>
    </location>
</feature>
<dbReference type="AlphaFoldDB" id="I4CEY7"/>
<evidence type="ECO:0000256" key="4">
    <source>
        <dbReference type="ARBA" id="ARBA00022989"/>
    </source>
</evidence>
<keyword evidence="4 6" id="KW-1133">Transmembrane helix</keyword>
<feature type="transmembrane region" description="Helical" evidence="6">
    <location>
        <begin position="88"/>
        <end position="105"/>
    </location>
</feature>
<evidence type="ECO:0000256" key="1">
    <source>
        <dbReference type="ARBA" id="ARBA00004651"/>
    </source>
</evidence>
<reference evidence="8" key="1">
    <citation type="submission" date="2012-06" db="EMBL/GenBank/DDBJ databases">
        <title>Complete sequence of chromosome of Desulfomonile tiedjei DSM 6799.</title>
        <authorList>
            <person name="Lucas S."/>
            <person name="Copeland A."/>
            <person name="Lapidus A."/>
            <person name="Glavina del Rio T."/>
            <person name="Dalin E."/>
            <person name="Tice H."/>
            <person name="Bruce D."/>
            <person name="Goodwin L."/>
            <person name="Pitluck S."/>
            <person name="Peters L."/>
            <person name="Ovchinnikova G."/>
            <person name="Zeytun A."/>
            <person name="Lu M."/>
            <person name="Kyrpides N."/>
            <person name="Mavromatis K."/>
            <person name="Ivanova N."/>
            <person name="Brettin T."/>
            <person name="Detter J.C."/>
            <person name="Han C."/>
            <person name="Larimer F."/>
            <person name="Land M."/>
            <person name="Hauser L."/>
            <person name="Markowitz V."/>
            <person name="Cheng J.-F."/>
            <person name="Hugenholtz P."/>
            <person name="Woyke T."/>
            <person name="Wu D."/>
            <person name="Spring S."/>
            <person name="Schroeder M."/>
            <person name="Brambilla E."/>
            <person name="Klenk H.-P."/>
            <person name="Eisen J.A."/>
        </authorList>
    </citation>
    <scope>NUCLEOTIDE SEQUENCE [LARGE SCALE GENOMIC DNA]</scope>
    <source>
        <strain evidence="8">ATCC 49306 / DSM 6799 / DCB-1</strain>
    </source>
</reference>
<keyword evidence="8" id="KW-1185">Reference proteome</keyword>
<feature type="transmembrane region" description="Helical" evidence="6">
    <location>
        <begin position="12"/>
        <end position="29"/>
    </location>
</feature>
<comment type="subcellular location">
    <subcellularLocation>
        <location evidence="1">Cell membrane</location>
        <topology evidence="1">Multi-pass membrane protein</topology>
    </subcellularLocation>
</comment>
<evidence type="ECO:0000256" key="5">
    <source>
        <dbReference type="ARBA" id="ARBA00023136"/>
    </source>
</evidence>
<evidence type="ECO:0000256" key="6">
    <source>
        <dbReference type="SAM" id="Phobius"/>
    </source>
</evidence>
<dbReference type="RefSeq" id="WP_014813224.1">
    <property type="nucleotide sequence ID" value="NC_018025.1"/>
</dbReference>
<evidence type="ECO:0000256" key="3">
    <source>
        <dbReference type="ARBA" id="ARBA00022692"/>
    </source>
</evidence>
<feature type="transmembrane region" description="Helical" evidence="6">
    <location>
        <begin position="269"/>
        <end position="288"/>
    </location>
</feature>
<dbReference type="GO" id="GO:0005886">
    <property type="term" value="C:plasma membrane"/>
    <property type="evidence" value="ECO:0007669"/>
    <property type="project" value="UniProtKB-SubCell"/>
</dbReference>
<feature type="transmembrane region" description="Helical" evidence="6">
    <location>
        <begin position="148"/>
        <end position="167"/>
    </location>
</feature>
<dbReference type="InterPro" id="IPR043428">
    <property type="entry name" value="LivM-like"/>
</dbReference>
<feature type="transmembrane region" description="Helical" evidence="6">
    <location>
        <begin position="60"/>
        <end position="81"/>
    </location>
</feature>
<dbReference type="Pfam" id="PF02653">
    <property type="entry name" value="BPD_transp_2"/>
    <property type="match status" value="1"/>
</dbReference>
<dbReference type="InterPro" id="IPR001851">
    <property type="entry name" value="ABC_transp_permease"/>
</dbReference>
<gene>
    <name evidence="7" type="ordered locus">Desti_5546</name>
</gene>
<dbReference type="PANTHER" id="PTHR30482:SF10">
    <property type="entry name" value="HIGH-AFFINITY BRANCHED-CHAIN AMINO ACID TRANSPORT PROTEIN BRAE"/>
    <property type="match status" value="1"/>
</dbReference>
<dbReference type="CDD" id="cd06581">
    <property type="entry name" value="TM_PBP1_LivM_like"/>
    <property type="match status" value="1"/>
</dbReference>
<evidence type="ECO:0000256" key="2">
    <source>
        <dbReference type="ARBA" id="ARBA00022475"/>
    </source>
</evidence>
<sequence length="310" mass="33508">MPEFITNNLSIINFVLINIALGLSIYLTLATGLLSLSNAGFMAIGAYTVAILLTKAQLPLSLGLIVAILLAAAVALPFGMLVLRLRDIYLAIATLGFGEIIRIIALNGDKLVRLFSKDKDITVFQGAEGITLTYTTPPTILGLPETTWSVLLYVIIVAYLLATLQYSRYGRIMAAIRQDETAASTLGINVVRYKLLVFVLGAIIAAGAGALSVPIVRVIDPHNYVFGRAVDILAYAVLGGMTHWAGPIIGATVLTSLPEVLRFLKDQRDIVNGLIIMLSIIYLPSGLADPRIWDFFKKKLSFSKSSRRGT</sequence>
<dbReference type="PATRIC" id="fig|706587.4.peg.6254"/>
<dbReference type="KEGG" id="dti:Desti_5546"/>
<feature type="transmembrane region" description="Helical" evidence="6">
    <location>
        <begin position="36"/>
        <end position="54"/>
    </location>
</feature>
<keyword evidence="5 6" id="KW-0472">Membrane</keyword>
<dbReference type="PANTHER" id="PTHR30482">
    <property type="entry name" value="HIGH-AFFINITY BRANCHED-CHAIN AMINO ACID TRANSPORT SYSTEM PERMEASE"/>
    <property type="match status" value="1"/>
</dbReference>
<dbReference type="GO" id="GO:0015658">
    <property type="term" value="F:branched-chain amino acid transmembrane transporter activity"/>
    <property type="evidence" value="ECO:0007669"/>
    <property type="project" value="InterPro"/>
</dbReference>
<keyword evidence="3 6" id="KW-0812">Transmembrane</keyword>
<accession>I4CEY7</accession>
<dbReference type="HOGENOM" id="CLU_031365_1_2_7"/>
<dbReference type="STRING" id="706587.Desti_5546"/>
<proteinExistence type="predicted"/>